<dbReference type="SUPFAM" id="SSF52540">
    <property type="entry name" value="P-loop containing nucleoside triphosphate hydrolases"/>
    <property type="match status" value="2"/>
</dbReference>
<dbReference type="RefSeq" id="WP_378287621.1">
    <property type="nucleotide sequence ID" value="NZ_JBHSON010000073.1"/>
</dbReference>
<feature type="non-terminal residue" evidence="6">
    <location>
        <position position="1"/>
    </location>
</feature>
<reference evidence="7" key="1">
    <citation type="journal article" date="2019" name="Int. J. Syst. Evol. Microbiol.">
        <title>The Global Catalogue of Microorganisms (GCM) 10K type strain sequencing project: providing services to taxonomists for standard genome sequencing and annotation.</title>
        <authorList>
            <consortium name="The Broad Institute Genomics Platform"/>
            <consortium name="The Broad Institute Genome Sequencing Center for Infectious Disease"/>
            <person name="Wu L."/>
            <person name="Ma J."/>
        </authorList>
    </citation>
    <scope>NUCLEOTIDE SEQUENCE [LARGE SCALE GENOMIC DNA]</scope>
    <source>
        <strain evidence="7">KCTC 42087</strain>
    </source>
</reference>
<protein>
    <submittedName>
        <fullName evidence="6">AAA family ATPase</fullName>
    </submittedName>
</protein>
<feature type="domain" description="AAA+ ATPase" evidence="5">
    <location>
        <begin position="85"/>
        <end position="225"/>
    </location>
</feature>
<evidence type="ECO:0000313" key="7">
    <source>
        <dbReference type="Proteomes" id="UP001596074"/>
    </source>
</evidence>
<dbReference type="CDD" id="cd00009">
    <property type="entry name" value="AAA"/>
    <property type="match status" value="2"/>
</dbReference>
<dbReference type="PANTHER" id="PTHR43392:SF2">
    <property type="entry name" value="AAA-TYPE ATPASE FAMILY PROTEIN _ ANKYRIN REPEAT FAMILY PROTEIN"/>
    <property type="match status" value="1"/>
</dbReference>
<evidence type="ECO:0000256" key="2">
    <source>
        <dbReference type="ARBA" id="ARBA00022741"/>
    </source>
</evidence>
<dbReference type="InterPro" id="IPR050773">
    <property type="entry name" value="CbxX/CfxQ_RuBisCO_ESX"/>
</dbReference>
<evidence type="ECO:0000259" key="5">
    <source>
        <dbReference type="SMART" id="SM00382"/>
    </source>
</evidence>
<name>A0ABW1A847_9ACTN</name>
<dbReference type="InterPro" id="IPR027417">
    <property type="entry name" value="P-loop_NTPase"/>
</dbReference>
<dbReference type="Proteomes" id="UP001596074">
    <property type="component" value="Unassembled WGS sequence"/>
</dbReference>
<dbReference type="EMBL" id="JBHSON010000073">
    <property type="protein sequence ID" value="MFC5751675.1"/>
    <property type="molecule type" value="Genomic_DNA"/>
</dbReference>
<evidence type="ECO:0000313" key="6">
    <source>
        <dbReference type="EMBL" id="MFC5751675.1"/>
    </source>
</evidence>
<keyword evidence="7" id="KW-1185">Reference proteome</keyword>
<feature type="region of interest" description="Disordered" evidence="4">
    <location>
        <begin position="1"/>
        <end position="40"/>
    </location>
</feature>
<dbReference type="InterPro" id="IPR003959">
    <property type="entry name" value="ATPase_AAA_core"/>
</dbReference>
<dbReference type="PRINTS" id="PR00819">
    <property type="entry name" value="CBXCFQXSUPER"/>
</dbReference>
<accession>A0ABW1A847</accession>
<dbReference type="Gene3D" id="3.40.50.300">
    <property type="entry name" value="P-loop containing nucleotide triphosphate hydrolases"/>
    <property type="match status" value="2"/>
</dbReference>
<dbReference type="Pfam" id="PF17866">
    <property type="entry name" value="AAA_lid_6"/>
    <property type="match status" value="2"/>
</dbReference>
<comment type="caution">
    <text evidence="6">The sequence shown here is derived from an EMBL/GenBank/DDBJ whole genome shotgun (WGS) entry which is preliminary data.</text>
</comment>
<feature type="compositionally biased region" description="Pro residues" evidence="4">
    <location>
        <begin position="9"/>
        <end position="27"/>
    </location>
</feature>
<organism evidence="6 7">
    <name type="scientific">Actinomadura rugatobispora</name>
    <dbReference type="NCBI Taxonomy" id="1994"/>
    <lineage>
        <taxon>Bacteria</taxon>
        <taxon>Bacillati</taxon>
        <taxon>Actinomycetota</taxon>
        <taxon>Actinomycetes</taxon>
        <taxon>Streptosporangiales</taxon>
        <taxon>Thermomonosporaceae</taxon>
        <taxon>Actinomadura</taxon>
    </lineage>
</organism>
<dbReference type="InterPro" id="IPR000641">
    <property type="entry name" value="CbxX/CfxQ"/>
</dbReference>
<comment type="similarity">
    <text evidence="1">Belongs to the CbxX/CfxQ family.</text>
</comment>
<evidence type="ECO:0000256" key="4">
    <source>
        <dbReference type="SAM" id="MobiDB-lite"/>
    </source>
</evidence>
<evidence type="ECO:0000256" key="3">
    <source>
        <dbReference type="ARBA" id="ARBA00022840"/>
    </source>
</evidence>
<gene>
    <name evidence="6" type="ORF">ACFPZN_39180</name>
</gene>
<dbReference type="PANTHER" id="PTHR43392">
    <property type="entry name" value="AAA-TYPE ATPASE FAMILY PROTEIN / ANKYRIN REPEAT FAMILY PROTEIN"/>
    <property type="match status" value="1"/>
</dbReference>
<dbReference type="InterPro" id="IPR003593">
    <property type="entry name" value="AAA+_ATPase"/>
</dbReference>
<proteinExistence type="inferred from homology"/>
<dbReference type="Gene3D" id="1.10.8.60">
    <property type="match status" value="2"/>
</dbReference>
<feature type="domain" description="AAA+ ATPase" evidence="5">
    <location>
        <begin position="369"/>
        <end position="509"/>
    </location>
</feature>
<keyword evidence="2" id="KW-0547">Nucleotide-binding</keyword>
<evidence type="ECO:0000256" key="1">
    <source>
        <dbReference type="ARBA" id="ARBA00010378"/>
    </source>
</evidence>
<keyword evidence="3" id="KW-0067">ATP-binding</keyword>
<dbReference type="InterPro" id="IPR041627">
    <property type="entry name" value="AAA_lid_6"/>
</dbReference>
<dbReference type="SMART" id="SM00382">
    <property type="entry name" value="AAA"/>
    <property type="match status" value="2"/>
</dbReference>
<sequence>RPAAGPAAAPAPAPPAPAAPPPAPPERPVQEQAAPGGPDSVETILAELDSLVGLQEVKDEIGKLVKFLRVVERRRAAGLPAGPAIGRHLVLSGAPGTGKTTIARLYGRLLAALGAVPDGRFTEVSRADLVGKALGETTQKTTAVFRKARGGVLFIDEAYTLSRRFGSGTDFGQEAIDALVKLMEDHRDEVVVVFAGYAAEMREFLDANPGLRSRISRTIQFEDHGPAELAAIVRGLADQYGFRLDPAAEEAVQRHFQNVRRGEGFGNGREARRIFEAALEQQALRLADLDDPSAADLSLLLAEDLDGVVDRGLGVRYGDARDPGQLQSIMERLEAMVGLAEVKERIHDLLAVIEATRRREKAGLPADPMPGHLVFSGPPGTGKTTVARLYGELLAALGVLARGQVVEAARADLVGRYVGHTAVQTAQVFERARGGVLFIDEAYTLARPSNTGHDFGQEAIDTLVKLMEDHRDEVIVIAAGYTGEMAGFLAANPGLASRFSATITFPAYGPDELLAILAAQTETSGFVLAEETAGAVRAHLGAAAEVYAQGNGREIRKLFEALKTAHARRIARLERGGAEVTLDDLRLILPEDVPSL</sequence>
<dbReference type="Pfam" id="PF00004">
    <property type="entry name" value="AAA"/>
    <property type="match status" value="2"/>
</dbReference>